<evidence type="ECO:0000256" key="5">
    <source>
        <dbReference type="ARBA" id="ARBA00022692"/>
    </source>
</evidence>
<keyword evidence="5 13" id="KW-0812">Transmembrane</keyword>
<evidence type="ECO:0000256" key="9">
    <source>
        <dbReference type="ARBA" id="ARBA00023065"/>
    </source>
</evidence>
<keyword evidence="4" id="KW-1003">Cell membrane</keyword>
<feature type="transmembrane region" description="Helical" evidence="13">
    <location>
        <begin position="296"/>
        <end position="322"/>
    </location>
</feature>
<feature type="transmembrane region" description="Helical" evidence="13">
    <location>
        <begin position="263"/>
        <end position="284"/>
    </location>
</feature>
<keyword evidence="3" id="KW-0813">Transport</keyword>
<protein>
    <submittedName>
        <fullName evidence="15">Cation/acetate symporter ActP</fullName>
    </submittedName>
</protein>
<evidence type="ECO:0000256" key="13">
    <source>
        <dbReference type="SAM" id="Phobius"/>
    </source>
</evidence>
<feature type="transmembrane region" description="Helical" evidence="13">
    <location>
        <begin position="461"/>
        <end position="484"/>
    </location>
</feature>
<keyword evidence="16" id="KW-1185">Reference proteome</keyword>
<reference evidence="15 16" key="1">
    <citation type="submission" date="2020-03" db="EMBL/GenBank/DDBJ databases">
        <title>Draft genome sequence of environmentally isolated cultures.</title>
        <authorList>
            <person name="Wilson H.S."/>
            <person name="De Leon M.E."/>
        </authorList>
    </citation>
    <scope>NUCLEOTIDE SEQUENCE [LARGE SCALE GENOMIC DNA]</scope>
    <source>
        <strain evidence="15 16">HSC-31F16</strain>
    </source>
</reference>
<keyword evidence="10 13" id="KW-0472">Membrane</keyword>
<gene>
    <name evidence="15" type="primary">actP</name>
    <name evidence="15" type="ORF">HA052_09380</name>
</gene>
<dbReference type="Gene3D" id="1.20.1730.10">
    <property type="entry name" value="Sodium/glucose cotransporter"/>
    <property type="match status" value="1"/>
</dbReference>
<dbReference type="CDD" id="cd11480">
    <property type="entry name" value="SLC5sbd_u4"/>
    <property type="match status" value="1"/>
</dbReference>
<evidence type="ECO:0000256" key="4">
    <source>
        <dbReference type="ARBA" id="ARBA00022475"/>
    </source>
</evidence>
<dbReference type="PROSITE" id="PS00456">
    <property type="entry name" value="NA_SOLUT_SYMP_1"/>
    <property type="match status" value="1"/>
</dbReference>
<dbReference type="InterPro" id="IPR038377">
    <property type="entry name" value="Na/Glc_symporter_sf"/>
</dbReference>
<dbReference type="EMBL" id="JAAOMA010000010">
    <property type="protein sequence ID" value="NHR05412.1"/>
    <property type="molecule type" value="Genomic_DNA"/>
</dbReference>
<evidence type="ECO:0000256" key="3">
    <source>
        <dbReference type="ARBA" id="ARBA00022448"/>
    </source>
</evidence>
<dbReference type="Proteomes" id="UP001515641">
    <property type="component" value="Unassembled WGS sequence"/>
</dbReference>
<evidence type="ECO:0000256" key="2">
    <source>
        <dbReference type="ARBA" id="ARBA00006434"/>
    </source>
</evidence>
<dbReference type="InterPro" id="IPR050277">
    <property type="entry name" value="Sodium:Solute_Symporter"/>
</dbReference>
<feature type="signal peptide" evidence="14">
    <location>
        <begin position="1"/>
        <end position="21"/>
    </location>
</feature>
<feature type="transmembrane region" description="Helical" evidence="13">
    <location>
        <begin position="496"/>
        <end position="514"/>
    </location>
</feature>
<organism evidence="15 16">
    <name type="scientific">Chromobacterium fluminis</name>
    <dbReference type="NCBI Taxonomy" id="3044269"/>
    <lineage>
        <taxon>Bacteria</taxon>
        <taxon>Pseudomonadati</taxon>
        <taxon>Pseudomonadota</taxon>
        <taxon>Betaproteobacteria</taxon>
        <taxon>Neisseriales</taxon>
        <taxon>Chromobacteriaceae</taxon>
        <taxon>Chromobacterium</taxon>
    </lineage>
</organism>
<sequence>MSRLPLLFCCTGLLLTNTANAASGGNEPIQWNTLLPFVLLLALTLGVTRWASKSNGSAADFYTAGGGISSWQNGFALAGDYMSASSFLGAVAMQAIYGYDSLIYGVGTLIGWPILLFLIAEPLRNLGHFTLSDVVAFRLKKRPIHLLTAVNSLLIVLFYLVIQMVGAGKLIELLFGTSYLLSVSTVGILVLLYVLFGGMLATTWVQIIKAALLLVIGSFLCFMVLRTVGFSADRLLARVIQAHPQGMAVLAPSNQIADPINTISLGISLIFGMVGLPHILIRFFTVKNGAAARKSAFYATCIIAYFYTLVVVIGAGATIFVMQNPKFIRPDTQLLIGGNNMAAMHLGSFFGGEWFLGIMSAVAFATILAVVAGLTISGASAVGHDIYTHLFQQPKRDSATELRISRIASITLIALSVLLSQLVQHLNISFMAGLVFAIAASTNFPMLFLSIFWRGLTTRGVIAACLSGLISSVGLLILGPTVWVEILGHDSAIFPYSNPALFSMTMAFAAAWLASVTDRSPSAQDERAGFDAQYYRSLTGIGIHHPSAH</sequence>
<proteinExistence type="inferred from homology"/>
<feature type="transmembrane region" description="Helical" evidence="13">
    <location>
        <begin position="404"/>
        <end position="422"/>
    </location>
</feature>
<evidence type="ECO:0000256" key="8">
    <source>
        <dbReference type="ARBA" id="ARBA00023053"/>
    </source>
</evidence>
<evidence type="ECO:0000313" key="15">
    <source>
        <dbReference type="EMBL" id="NHR05412.1"/>
    </source>
</evidence>
<evidence type="ECO:0000256" key="10">
    <source>
        <dbReference type="ARBA" id="ARBA00023136"/>
    </source>
</evidence>
<evidence type="ECO:0000256" key="12">
    <source>
        <dbReference type="RuleBase" id="RU362091"/>
    </source>
</evidence>
<dbReference type="PANTHER" id="PTHR48086:SF6">
    <property type="entry name" value="CATION_ACETATE SYMPORTER ACTP"/>
    <property type="match status" value="1"/>
</dbReference>
<dbReference type="InterPro" id="IPR001734">
    <property type="entry name" value="Na/solute_symporter"/>
</dbReference>
<dbReference type="PANTHER" id="PTHR48086">
    <property type="entry name" value="SODIUM/PROLINE SYMPORTER-RELATED"/>
    <property type="match status" value="1"/>
</dbReference>
<evidence type="ECO:0000256" key="1">
    <source>
        <dbReference type="ARBA" id="ARBA00004651"/>
    </source>
</evidence>
<feature type="transmembrane region" description="Helical" evidence="13">
    <location>
        <begin position="207"/>
        <end position="225"/>
    </location>
</feature>
<name>A0ABX0L733_9NEIS</name>
<feature type="transmembrane region" description="Helical" evidence="13">
    <location>
        <begin position="174"/>
        <end position="195"/>
    </location>
</feature>
<feature type="transmembrane region" description="Helical" evidence="13">
    <location>
        <begin position="31"/>
        <end position="52"/>
    </location>
</feature>
<evidence type="ECO:0000256" key="6">
    <source>
        <dbReference type="ARBA" id="ARBA00022847"/>
    </source>
</evidence>
<dbReference type="RefSeq" id="WP_166451720.1">
    <property type="nucleotide sequence ID" value="NZ_JAAOMA010000010.1"/>
</dbReference>
<keyword evidence="8" id="KW-0915">Sodium</keyword>
<keyword evidence="14" id="KW-0732">Signal</keyword>
<feature type="transmembrane region" description="Helical" evidence="13">
    <location>
        <begin position="144"/>
        <end position="162"/>
    </location>
</feature>
<keyword evidence="6" id="KW-0769">Symport</keyword>
<evidence type="ECO:0000256" key="11">
    <source>
        <dbReference type="ARBA" id="ARBA00023201"/>
    </source>
</evidence>
<comment type="subcellular location">
    <subcellularLocation>
        <location evidence="1">Cell membrane</location>
        <topology evidence="1">Multi-pass membrane protein</topology>
    </subcellularLocation>
</comment>
<comment type="similarity">
    <text evidence="2 12">Belongs to the sodium:solute symporter (SSF) (TC 2.A.21) family.</text>
</comment>
<keyword evidence="7 13" id="KW-1133">Transmembrane helix</keyword>
<keyword evidence="9" id="KW-0406">Ion transport</keyword>
<feature type="transmembrane region" description="Helical" evidence="13">
    <location>
        <begin position="428"/>
        <end position="449"/>
    </location>
</feature>
<evidence type="ECO:0000256" key="7">
    <source>
        <dbReference type="ARBA" id="ARBA00022989"/>
    </source>
</evidence>
<keyword evidence="11" id="KW-0739">Sodium transport</keyword>
<accession>A0ABX0L733</accession>
<feature type="chain" id="PRO_5046639060" evidence="14">
    <location>
        <begin position="22"/>
        <end position="549"/>
    </location>
</feature>
<evidence type="ECO:0000313" key="16">
    <source>
        <dbReference type="Proteomes" id="UP001515641"/>
    </source>
</evidence>
<dbReference type="InterPro" id="IPR018212">
    <property type="entry name" value="Na/solute_symporter_CS"/>
</dbReference>
<dbReference type="PROSITE" id="PS50283">
    <property type="entry name" value="NA_SOLUT_SYMP_3"/>
    <property type="match status" value="1"/>
</dbReference>
<dbReference type="Pfam" id="PF00474">
    <property type="entry name" value="SSF"/>
    <property type="match status" value="1"/>
</dbReference>
<feature type="transmembrane region" description="Helical" evidence="13">
    <location>
        <begin position="354"/>
        <end position="383"/>
    </location>
</feature>
<feature type="transmembrane region" description="Helical" evidence="13">
    <location>
        <begin position="102"/>
        <end position="123"/>
    </location>
</feature>
<evidence type="ECO:0000256" key="14">
    <source>
        <dbReference type="SAM" id="SignalP"/>
    </source>
</evidence>
<comment type="caution">
    <text evidence="15">The sequence shown here is derived from an EMBL/GenBank/DDBJ whole genome shotgun (WGS) entry which is preliminary data.</text>
</comment>